<dbReference type="AlphaFoldDB" id="A0A1H7QAW5"/>
<dbReference type="EMBL" id="FOBC01000010">
    <property type="protein sequence ID" value="SEL45301.1"/>
    <property type="molecule type" value="Genomic_DNA"/>
</dbReference>
<keyword evidence="2" id="KW-1185">Reference proteome</keyword>
<dbReference type="RefSeq" id="WP_089713151.1">
    <property type="nucleotide sequence ID" value="NZ_FOBC01000010.1"/>
</dbReference>
<sequence>MTNVLTTTNALTMSSREIAELVESRHDKVKQSMERLAERGLITFTPVGEKSTGGRPAVAYHVNQRDSYVIVAQLCPEFTARMVDRWQELEEKVAKPKEIIVSNEYLSALKALVALEEEKQRLARERRSTMS</sequence>
<accession>A0A1H7QAW5</accession>
<dbReference type="OrthoDB" id="79831at2"/>
<dbReference type="InterPro" id="IPR014054">
    <property type="entry name" value="Phage_regulatory_Rha"/>
</dbReference>
<dbReference type="SUPFAM" id="SSF46785">
    <property type="entry name" value="Winged helix' DNA-binding domain"/>
    <property type="match status" value="1"/>
</dbReference>
<protein>
    <submittedName>
        <fullName evidence="1">Phage regulatory protein Rha (Phage_pRha)</fullName>
    </submittedName>
</protein>
<dbReference type="InterPro" id="IPR036390">
    <property type="entry name" value="WH_DNA-bd_sf"/>
</dbReference>
<evidence type="ECO:0000313" key="1">
    <source>
        <dbReference type="EMBL" id="SEL45301.1"/>
    </source>
</evidence>
<organism evidence="1 2">
    <name type="scientific">Halomonas daqiaonensis</name>
    <dbReference type="NCBI Taxonomy" id="650850"/>
    <lineage>
        <taxon>Bacteria</taxon>
        <taxon>Pseudomonadati</taxon>
        <taxon>Pseudomonadota</taxon>
        <taxon>Gammaproteobacteria</taxon>
        <taxon>Oceanospirillales</taxon>
        <taxon>Halomonadaceae</taxon>
        <taxon>Halomonas</taxon>
    </lineage>
</organism>
<dbReference type="Gene3D" id="1.10.10.10">
    <property type="entry name" value="Winged helix-like DNA-binding domain superfamily/Winged helix DNA-binding domain"/>
    <property type="match status" value="1"/>
</dbReference>
<dbReference type="InterPro" id="IPR036388">
    <property type="entry name" value="WH-like_DNA-bd_sf"/>
</dbReference>
<gene>
    <name evidence="1" type="ORF">SAMN04488129_11067</name>
</gene>
<evidence type="ECO:0000313" key="2">
    <source>
        <dbReference type="Proteomes" id="UP000198807"/>
    </source>
</evidence>
<name>A0A1H7QAW5_9GAMM</name>
<dbReference type="Pfam" id="PF09669">
    <property type="entry name" value="Phage_pRha"/>
    <property type="match status" value="1"/>
</dbReference>
<dbReference type="Proteomes" id="UP000198807">
    <property type="component" value="Unassembled WGS sequence"/>
</dbReference>
<proteinExistence type="predicted"/>
<reference evidence="2" key="1">
    <citation type="submission" date="2016-10" db="EMBL/GenBank/DDBJ databases">
        <authorList>
            <person name="Varghese N."/>
            <person name="Submissions S."/>
        </authorList>
    </citation>
    <scope>NUCLEOTIDE SEQUENCE [LARGE SCALE GENOMIC DNA]</scope>
    <source>
        <strain evidence="2">CGMCC 1.9150</strain>
    </source>
</reference>